<dbReference type="InterPro" id="IPR001279">
    <property type="entry name" value="Metallo-B-lactamas"/>
</dbReference>
<dbReference type="RefSeq" id="WP_122188316.1">
    <property type="nucleotide sequence ID" value="NZ_RFFH01000004.1"/>
</dbReference>
<dbReference type="PANTHER" id="PTHR42978">
    <property type="entry name" value="QUORUM-QUENCHING LACTONASE YTNP-RELATED-RELATED"/>
    <property type="match status" value="1"/>
</dbReference>
<gene>
    <name evidence="6" type="ORF">EBN03_13540</name>
</gene>
<name>A0A3M2L5P1_9NOCA</name>
<evidence type="ECO:0000256" key="2">
    <source>
        <dbReference type="ARBA" id="ARBA00022723"/>
    </source>
</evidence>
<evidence type="ECO:0000313" key="6">
    <source>
        <dbReference type="EMBL" id="RMI32931.1"/>
    </source>
</evidence>
<dbReference type="GO" id="GO:0046872">
    <property type="term" value="F:metal ion binding"/>
    <property type="evidence" value="ECO:0007669"/>
    <property type="project" value="UniProtKB-KW"/>
</dbReference>
<feature type="domain" description="Metallo-beta-lactamase" evidence="5">
    <location>
        <begin position="32"/>
        <end position="264"/>
    </location>
</feature>
<dbReference type="InterPro" id="IPR036866">
    <property type="entry name" value="RibonucZ/Hydroxyglut_hydro"/>
</dbReference>
<dbReference type="Proteomes" id="UP000279275">
    <property type="component" value="Unassembled WGS sequence"/>
</dbReference>
<keyword evidence="2" id="KW-0479">Metal-binding</keyword>
<keyword evidence="3 6" id="KW-0378">Hydrolase</keyword>
<proteinExistence type="inferred from homology"/>
<dbReference type="SUPFAM" id="SSF56281">
    <property type="entry name" value="Metallo-hydrolase/oxidoreductase"/>
    <property type="match status" value="1"/>
</dbReference>
<dbReference type="GO" id="GO:0016787">
    <property type="term" value="F:hydrolase activity"/>
    <property type="evidence" value="ECO:0007669"/>
    <property type="project" value="UniProtKB-KW"/>
</dbReference>
<reference evidence="6 7" key="1">
    <citation type="submission" date="2018-10" db="EMBL/GenBank/DDBJ databases">
        <title>Isolation from cow dung.</title>
        <authorList>
            <person name="Ling L."/>
        </authorList>
    </citation>
    <scope>NUCLEOTIDE SEQUENCE [LARGE SCALE GENOMIC DNA]</scope>
    <source>
        <strain evidence="6 7">NEAU-LL90</strain>
    </source>
</reference>
<dbReference type="CDD" id="cd07742">
    <property type="entry name" value="metallo-hydrolase-like_MBL-fold"/>
    <property type="match status" value="1"/>
</dbReference>
<evidence type="ECO:0000256" key="1">
    <source>
        <dbReference type="ARBA" id="ARBA00007749"/>
    </source>
</evidence>
<dbReference type="Gene3D" id="3.60.15.10">
    <property type="entry name" value="Ribonuclease Z/Hydroxyacylglutathione hydrolase-like"/>
    <property type="match status" value="1"/>
</dbReference>
<evidence type="ECO:0000256" key="3">
    <source>
        <dbReference type="ARBA" id="ARBA00022801"/>
    </source>
</evidence>
<organism evidence="6 7">
    <name type="scientific">Nocardia stercoris</name>
    <dbReference type="NCBI Taxonomy" id="2483361"/>
    <lineage>
        <taxon>Bacteria</taxon>
        <taxon>Bacillati</taxon>
        <taxon>Actinomycetota</taxon>
        <taxon>Actinomycetes</taxon>
        <taxon>Mycobacteriales</taxon>
        <taxon>Nocardiaceae</taxon>
        <taxon>Nocardia</taxon>
    </lineage>
</organism>
<sequence>MRVHHLNGGTMRPVGGGLLDGGPGLLRRAELVCHCLLIEHDTGLILVETGIGERGARTPAQWLGPQFAVLTNPVRDVEQTVGRQIEALGFDRSDVRDIVLTHLDLDHAGGLVDFPNARVHVHATELDAARNASGLVAQQRYVTAQFAHGPDWRTYSETGESWFGFDAVRDLEGLPPSILLIPLAGHTRGHTGVAIETGDGWLLHAGDAYMNAGEVDLDRPRTPPLTRFFENVMQALPAERRANLQRLQQLRRDHSDAVTIFCAHDGSELQAMRDREPAPGPQGS</sequence>
<dbReference type="AlphaFoldDB" id="A0A3M2L5P1"/>
<comment type="caution">
    <text evidence="6">The sequence shown here is derived from an EMBL/GenBank/DDBJ whole genome shotgun (WGS) entry which is preliminary data.</text>
</comment>
<evidence type="ECO:0000313" key="7">
    <source>
        <dbReference type="Proteomes" id="UP000279275"/>
    </source>
</evidence>
<dbReference type="InterPro" id="IPR051013">
    <property type="entry name" value="MBL_superfamily_lactonases"/>
</dbReference>
<accession>A0A3M2L5P1</accession>
<keyword evidence="4" id="KW-0862">Zinc</keyword>
<protein>
    <submittedName>
        <fullName evidence="6">MBL fold metallo-hydrolase</fullName>
    </submittedName>
</protein>
<dbReference type="EMBL" id="RFFH01000004">
    <property type="protein sequence ID" value="RMI32931.1"/>
    <property type="molecule type" value="Genomic_DNA"/>
</dbReference>
<dbReference type="PANTHER" id="PTHR42978:SF3">
    <property type="entry name" value="BLR3078 PROTEIN"/>
    <property type="match status" value="1"/>
</dbReference>
<dbReference type="Pfam" id="PF00753">
    <property type="entry name" value="Lactamase_B"/>
    <property type="match status" value="1"/>
</dbReference>
<keyword evidence="7" id="KW-1185">Reference proteome</keyword>
<dbReference type="SMART" id="SM00849">
    <property type="entry name" value="Lactamase_B"/>
    <property type="match status" value="1"/>
</dbReference>
<comment type="similarity">
    <text evidence="1">Belongs to the metallo-beta-lactamase superfamily.</text>
</comment>
<dbReference type="OrthoDB" id="3196337at2"/>
<evidence type="ECO:0000259" key="5">
    <source>
        <dbReference type="SMART" id="SM00849"/>
    </source>
</evidence>
<evidence type="ECO:0000256" key="4">
    <source>
        <dbReference type="ARBA" id="ARBA00022833"/>
    </source>
</evidence>